<comment type="catalytic activity">
    <reaction evidence="1">
        <text>cytidine(4) in tRNA(Gly)(GCC) + S-adenosyl-L-methionine = 2'-O-methylcytidine(4) in tRNA(Gly)(GCC) + S-adenosyl-L-homocysteine + H(+)</text>
        <dbReference type="Rhea" id="RHEA:43192"/>
        <dbReference type="Rhea" id="RHEA-COMP:10399"/>
        <dbReference type="Rhea" id="RHEA-COMP:10400"/>
        <dbReference type="ChEBI" id="CHEBI:15378"/>
        <dbReference type="ChEBI" id="CHEBI:57856"/>
        <dbReference type="ChEBI" id="CHEBI:59789"/>
        <dbReference type="ChEBI" id="CHEBI:74495"/>
        <dbReference type="ChEBI" id="CHEBI:82748"/>
        <dbReference type="EC" id="2.1.1.225"/>
    </reaction>
</comment>
<comment type="caution">
    <text evidence="3">The sequence shown here is derived from an EMBL/GenBank/DDBJ whole genome shotgun (WGS) entry which is preliminary data.</text>
</comment>
<evidence type="ECO:0000313" key="3">
    <source>
        <dbReference type="EMBL" id="KAL0459817.1"/>
    </source>
</evidence>
<feature type="domain" description="Methyltransferase TRM13" evidence="2">
    <location>
        <begin position="13"/>
        <end position="65"/>
    </location>
</feature>
<keyword evidence="1" id="KW-0863">Zinc-finger</keyword>
<name>A0AAW2Y276_9LAMI</name>
<dbReference type="InterPro" id="IPR007871">
    <property type="entry name" value="Methyltransferase_TRM13"/>
</dbReference>
<organism evidence="3">
    <name type="scientific">Sesamum latifolium</name>
    <dbReference type="NCBI Taxonomy" id="2727402"/>
    <lineage>
        <taxon>Eukaryota</taxon>
        <taxon>Viridiplantae</taxon>
        <taxon>Streptophyta</taxon>
        <taxon>Embryophyta</taxon>
        <taxon>Tracheophyta</taxon>
        <taxon>Spermatophyta</taxon>
        <taxon>Magnoliopsida</taxon>
        <taxon>eudicotyledons</taxon>
        <taxon>Gunneridae</taxon>
        <taxon>Pentapetalae</taxon>
        <taxon>asterids</taxon>
        <taxon>lamiids</taxon>
        <taxon>Lamiales</taxon>
        <taxon>Pedaliaceae</taxon>
        <taxon>Sesamum</taxon>
    </lineage>
</organism>
<comment type="catalytic activity">
    <reaction evidence="1">
        <text>cytidine(4) in tRNA(Pro) + S-adenosyl-L-methionine = 2'-O-methylcytidine(4) in tRNA(Pro) + S-adenosyl-L-homocysteine + H(+)</text>
        <dbReference type="Rhea" id="RHEA:32767"/>
        <dbReference type="Rhea" id="RHEA-COMP:10397"/>
        <dbReference type="Rhea" id="RHEA-COMP:10398"/>
        <dbReference type="ChEBI" id="CHEBI:15378"/>
        <dbReference type="ChEBI" id="CHEBI:57856"/>
        <dbReference type="ChEBI" id="CHEBI:59789"/>
        <dbReference type="ChEBI" id="CHEBI:74495"/>
        <dbReference type="ChEBI" id="CHEBI:82748"/>
        <dbReference type="EC" id="2.1.1.225"/>
    </reaction>
</comment>
<keyword evidence="1" id="KW-0808">Transferase</keyword>
<proteinExistence type="inferred from homology"/>
<reference evidence="3" key="1">
    <citation type="submission" date="2020-06" db="EMBL/GenBank/DDBJ databases">
        <authorList>
            <person name="Li T."/>
            <person name="Hu X."/>
            <person name="Zhang T."/>
            <person name="Song X."/>
            <person name="Zhang H."/>
            <person name="Dai N."/>
            <person name="Sheng W."/>
            <person name="Hou X."/>
            <person name="Wei L."/>
        </authorList>
    </citation>
    <scope>NUCLEOTIDE SEQUENCE</scope>
    <source>
        <strain evidence="3">KEN1</strain>
        <tissue evidence="3">Leaf</tissue>
    </source>
</reference>
<comment type="catalytic activity">
    <reaction evidence="1">
        <text>adenosine(4) in tRNA(His) + S-adenosyl-L-methionine = 2'-O-methyladenosine(4) in tRNA(His) + S-adenosyl-L-homocysteine + H(+)</text>
        <dbReference type="Rhea" id="RHEA:43196"/>
        <dbReference type="Rhea" id="RHEA-COMP:10401"/>
        <dbReference type="Rhea" id="RHEA-COMP:10402"/>
        <dbReference type="ChEBI" id="CHEBI:15378"/>
        <dbReference type="ChEBI" id="CHEBI:57856"/>
        <dbReference type="ChEBI" id="CHEBI:59789"/>
        <dbReference type="ChEBI" id="CHEBI:74411"/>
        <dbReference type="ChEBI" id="CHEBI:74477"/>
        <dbReference type="EC" id="2.1.1.225"/>
    </reaction>
</comment>
<dbReference type="GO" id="GO:0008270">
    <property type="term" value="F:zinc ion binding"/>
    <property type="evidence" value="ECO:0007669"/>
    <property type="project" value="UniProtKB-KW"/>
</dbReference>
<dbReference type="EC" id="2.1.1.225" evidence="1"/>
<accession>A0AAW2Y276</accession>
<keyword evidence="1" id="KW-0949">S-adenosyl-L-methionine</keyword>
<dbReference type="GO" id="GO:0106050">
    <property type="term" value="F:tRNA 2'-O-methyltransferase activity"/>
    <property type="evidence" value="ECO:0007669"/>
    <property type="project" value="UniProtKB-UniRule"/>
</dbReference>
<dbReference type="Pfam" id="PF05206">
    <property type="entry name" value="TRM13"/>
    <property type="match status" value="1"/>
</dbReference>
<reference evidence="3" key="2">
    <citation type="journal article" date="2024" name="Plant">
        <title>Genomic evolution and insights into agronomic trait innovations of Sesamum species.</title>
        <authorList>
            <person name="Miao H."/>
            <person name="Wang L."/>
            <person name="Qu L."/>
            <person name="Liu H."/>
            <person name="Sun Y."/>
            <person name="Le M."/>
            <person name="Wang Q."/>
            <person name="Wei S."/>
            <person name="Zheng Y."/>
            <person name="Lin W."/>
            <person name="Duan Y."/>
            <person name="Cao H."/>
            <person name="Xiong S."/>
            <person name="Wang X."/>
            <person name="Wei L."/>
            <person name="Li C."/>
            <person name="Ma Q."/>
            <person name="Ju M."/>
            <person name="Zhao R."/>
            <person name="Li G."/>
            <person name="Mu C."/>
            <person name="Tian Q."/>
            <person name="Mei H."/>
            <person name="Zhang T."/>
            <person name="Gao T."/>
            <person name="Zhang H."/>
        </authorList>
    </citation>
    <scope>NUCLEOTIDE SEQUENCE</scope>
    <source>
        <strain evidence="3">KEN1</strain>
    </source>
</reference>
<comment type="function">
    <text evidence="1">tRNA methylase which 2'-O-methylates cytidine(4) in tRNA(Pro) and tRNA(Gly)(GCC), and adenosine(4) in tRNA(His).</text>
</comment>
<evidence type="ECO:0000259" key="2">
    <source>
        <dbReference type="Pfam" id="PF05206"/>
    </source>
</evidence>
<comment type="similarity">
    <text evidence="1">Belongs to the methyltransferase TRM13 family.</text>
</comment>
<keyword evidence="1" id="KW-0479">Metal-binding</keyword>
<protein>
    <recommendedName>
        <fullName evidence="1">tRNA:m(4)X modification enzyme TRM13</fullName>
        <ecNumber evidence="1">2.1.1.225</ecNumber>
    </recommendedName>
</protein>
<dbReference type="InterPro" id="IPR039044">
    <property type="entry name" value="Trm13"/>
</dbReference>
<dbReference type="EMBL" id="JACGWN010000002">
    <property type="protein sequence ID" value="KAL0459817.1"/>
    <property type="molecule type" value="Genomic_DNA"/>
</dbReference>
<dbReference type="PANTHER" id="PTHR12998">
    <property type="entry name" value="TRNA:M(4)X MODIFICATION ENZYME TRM13 HOMOLOG"/>
    <property type="match status" value="1"/>
</dbReference>
<dbReference type="AlphaFoldDB" id="A0AAW2Y276"/>
<keyword evidence="1" id="KW-0489">Methyltransferase</keyword>
<keyword evidence="1" id="KW-0819">tRNA processing</keyword>
<keyword evidence="1" id="KW-0862">Zinc</keyword>
<evidence type="ECO:0000256" key="1">
    <source>
        <dbReference type="RuleBase" id="RU367103"/>
    </source>
</evidence>
<dbReference type="PANTHER" id="PTHR12998:SF0">
    <property type="entry name" value="TRNA:M(4)X MODIFICATION ENZYME TRM13 HOMOLOG"/>
    <property type="match status" value="1"/>
</dbReference>
<sequence>MAESELCGVGDIVRSMEGIDRAVLGYMCKDIIDGGRMMWLKAQGLKSELVKYVPSSISPENHLLVGR</sequence>
<dbReference type="GO" id="GO:0030488">
    <property type="term" value="P:tRNA methylation"/>
    <property type="evidence" value="ECO:0007669"/>
    <property type="project" value="InterPro"/>
</dbReference>
<gene>
    <name evidence="3" type="ORF">Slati_0608900</name>
</gene>